<reference evidence="3" key="1">
    <citation type="journal article" date="2019" name="Int. J. Syst. Evol. Microbiol.">
        <title>The Global Catalogue of Microorganisms (GCM) 10K type strain sequencing project: providing services to taxonomists for standard genome sequencing and annotation.</title>
        <authorList>
            <consortium name="The Broad Institute Genomics Platform"/>
            <consortium name="The Broad Institute Genome Sequencing Center for Infectious Disease"/>
            <person name="Wu L."/>
            <person name="Ma J."/>
        </authorList>
    </citation>
    <scope>NUCLEOTIDE SEQUENCE [LARGE SCALE GENOMIC DNA]</scope>
    <source>
        <strain evidence="3">JCM 17805</strain>
    </source>
</reference>
<evidence type="ECO:0008006" key="4">
    <source>
        <dbReference type="Google" id="ProtNLM"/>
    </source>
</evidence>
<keyword evidence="3" id="KW-1185">Reference proteome</keyword>
<dbReference type="Proteomes" id="UP001500604">
    <property type="component" value="Unassembled WGS sequence"/>
</dbReference>
<keyword evidence="1" id="KW-0812">Transmembrane</keyword>
<gene>
    <name evidence="2" type="ORF">GCM10023116_13580</name>
</gene>
<comment type="caution">
    <text evidence="2">The sequence shown here is derived from an EMBL/GenBank/DDBJ whole genome shotgun (WGS) entry which is preliminary data.</text>
</comment>
<keyword evidence="1" id="KW-1133">Transmembrane helix</keyword>
<dbReference type="EMBL" id="BAABFL010000119">
    <property type="protein sequence ID" value="GAA4649084.1"/>
    <property type="molecule type" value="Genomic_DNA"/>
</dbReference>
<accession>A0ABP8V0G4</accession>
<protein>
    <recommendedName>
        <fullName evidence="4">DUF1640 domain-containing protein</fullName>
    </recommendedName>
</protein>
<name>A0ABP8V0G4_9GAMM</name>
<proteinExistence type="predicted"/>
<dbReference type="RefSeq" id="WP_345194844.1">
    <property type="nucleotide sequence ID" value="NZ_BAABFL010000119.1"/>
</dbReference>
<evidence type="ECO:0000256" key="1">
    <source>
        <dbReference type="SAM" id="Phobius"/>
    </source>
</evidence>
<organism evidence="2 3">
    <name type="scientific">Kistimonas scapharcae</name>
    <dbReference type="NCBI Taxonomy" id="1036133"/>
    <lineage>
        <taxon>Bacteria</taxon>
        <taxon>Pseudomonadati</taxon>
        <taxon>Pseudomonadota</taxon>
        <taxon>Gammaproteobacteria</taxon>
        <taxon>Oceanospirillales</taxon>
        <taxon>Endozoicomonadaceae</taxon>
        <taxon>Kistimonas</taxon>
    </lineage>
</organism>
<feature type="transmembrane region" description="Helical" evidence="1">
    <location>
        <begin position="93"/>
        <end position="114"/>
    </location>
</feature>
<sequence length="118" mass="13457">MSDLFSELKRIGIDEKTAHHVAMSLNPDYLATKQDLLVMQETIMQVQLKTEQAFNRLDNKIDKVDAKVDKVDAGLTKEIAAVRTEMHGLSRQFWITFGGLITTILTVFLTNWYFHSLG</sequence>
<evidence type="ECO:0000313" key="2">
    <source>
        <dbReference type="EMBL" id="GAA4649084.1"/>
    </source>
</evidence>
<keyword evidence="1" id="KW-0472">Membrane</keyword>
<evidence type="ECO:0000313" key="3">
    <source>
        <dbReference type="Proteomes" id="UP001500604"/>
    </source>
</evidence>